<reference evidence="8" key="1">
    <citation type="journal article" date="2019" name="Int. J. Syst. Evol. Microbiol.">
        <title>The Global Catalogue of Microorganisms (GCM) 10K type strain sequencing project: providing services to taxonomists for standard genome sequencing and annotation.</title>
        <authorList>
            <consortium name="The Broad Institute Genomics Platform"/>
            <consortium name="The Broad Institute Genome Sequencing Center for Infectious Disease"/>
            <person name="Wu L."/>
            <person name="Ma J."/>
        </authorList>
    </citation>
    <scope>NUCLEOTIDE SEQUENCE [LARGE SCALE GENOMIC DNA]</scope>
    <source>
        <strain evidence="8">KCTC 12847</strain>
    </source>
</reference>
<gene>
    <name evidence="7" type="ORF">ACFOEI_06680</name>
</gene>
<dbReference type="EMBL" id="JBHRUH010000012">
    <property type="protein sequence ID" value="MFC3291750.1"/>
    <property type="molecule type" value="Genomic_DNA"/>
</dbReference>
<name>A0ABV7LZX6_9GAMM</name>
<dbReference type="PANTHER" id="PTHR45339:SF1">
    <property type="entry name" value="HYBRID SIGNAL TRANSDUCTION HISTIDINE KINASE J"/>
    <property type="match status" value="1"/>
</dbReference>
<feature type="compositionally biased region" description="Polar residues" evidence="4">
    <location>
        <begin position="578"/>
        <end position="596"/>
    </location>
</feature>
<evidence type="ECO:0000256" key="3">
    <source>
        <dbReference type="PROSITE-ProRule" id="PRU00169"/>
    </source>
</evidence>
<sequence length="729" mass="81598">MPMQDMPGKNVEQGGRWRRLAKRSVLPVLLAEIGFTILCLGVGSWIWRNDHDSQVQEYHQEQFETFRLQARLLDQRLADQQQYLRQLGYATRRLFQGEGPPSAVAFASPLPGASPLPQDAENGIFEPALTPSEREASTLTRQVHWLEPLMSDLYQSDALIQRLYIVLPQGVAAVLPGSDSSVTHATPKLETHWLGAGDLPPDTPLPWRSERDSGTAPNIELRFNIFDTDRQALLGVKLDEDRLLRLMQDYVRVSRHIWLVNPQGDVLVGNALVTLPDDAGQRGIRTLNGEQEGAGLLAWVTLPTAGWRLVGTLPESPLPWALPSIGWVVLIWAAGSLMMLSMLQLQARYRMQRWEGNMRVPMERLARIRQRLEAEEPDLLPSPEEAWAASGALGGSSMSRLEHSLDSLEQASLRLETRPRLPTMLDELDVPAALSYDGLLTSVNAAFEALVGRPRGELQGVASEVVILPDDADSKHRVRVRDGSGHWHRLRVIRGNDGQGYQLAVLIDESDSHYRIQQLTQARNRARQESQLKSRYLKMLRSELESLALQVRQQDVDVGETARERFWGLMEMLDSLNDTPQTAGPDTLGERTQPSASPSPPRVLIVDDGPVNTALAYNVLSRHGLSVDTAGSGEEALLLADRHYYDLVFMDIFMPAPDGIETSRRWRERESRGTGRRSILIALTANASEAYREQFFSVGVDDYLAKPYRPQALIDMIHRWLPDALPGTT</sequence>
<accession>A0ABV7LZX6</accession>
<keyword evidence="2" id="KW-0902">Two-component regulatory system</keyword>
<dbReference type="RefSeq" id="WP_019017194.1">
    <property type="nucleotide sequence ID" value="NZ_BMXD01000003.1"/>
</dbReference>
<evidence type="ECO:0000256" key="2">
    <source>
        <dbReference type="ARBA" id="ARBA00023012"/>
    </source>
</evidence>
<keyword evidence="1 3" id="KW-0597">Phosphoprotein</keyword>
<evidence type="ECO:0000256" key="1">
    <source>
        <dbReference type="ARBA" id="ARBA00022553"/>
    </source>
</evidence>
<dbReference type="InterPro" id="IPR011006">
    <property type="entry name" value="CheY-like_superfamily"/>
</dbReference>
<evidence type="ECO:0000256" key="5">
    <source>
        <dbReference type="SAM" id="Phobius"/>
    </source>
</evidence>
<feature type="domain" description="Response regulatory" evidence="6">
    <location>
        <begin position="602"/>
        <end position="721"/>
    </location>
</feature>
<feature type="modified residue" description="4-aspartylphosphate" evidence="3">
    <location>
        <position position="651"/>
    </location>
</feature>
<keyword evidence="5" id="KW-0472">Membrane</keyword>
<comment type="caution">
    <text evidence="7">The sequence shown here is derived from an EMBL/GenBank/DDBJ whole genome shotgun (WGS) entry which is preliminary data.</text>
</comment>
<dbReference type="SUPFAM" id="SSF52172">
    <property type="entry name" value="CheY-like"/>
    <property type="match status" value="1"/>
</dbReference>
<dbReference type="SUPFAM" id="SSF55785">
    <property type="entry name" value="PYP-like sensor domain (PAS domain)"/>
    <property type="match status" value="1"/>
</dbReference>
<evidence type="ECO:0000313" key="8">
    <source>
        <dbReference type="Proteomes" id="UP001595640"/>
    </source>
</evidence>
<dbReference type="Proteomes" id="UP001595640">
    <property type="component" value="Unassembled WGS sequence"/>
</dbReference>
<dbReference type="Pfam" id="PF00072">
    <property type="entry name" value="Response_reg"/>
    <property type="match status" value="1"/>
</dbReference>
<evidence type="ECO:0000313" key="7">
    <source>
        <dbReference type="EMBL" id="MFC3291750.1"/>
    </source>
</evidence>
<feature type="transmembrane region" description="Helical" evidence="5">
    <location>
        <begin position="25"/>
        <end position="47"/>
    </location>
</feature>
<dbReference type="InterPro" id="IPR035965">
    <property type="entry name" value="PAS-like_dom_sf"/>
</dbReference>
<keyword evidence="5" id="KW-1133">Transmembrane helix</keyword>
<protein>
    <submittedName>
        <fullName evidence="7">Response regulator</fullName>
    </submittedName>
</protein>
<organism evidence="7 8">
    <name type="scientific">Modicisalibacter luteus</name>
    <dbReference type="NCBI Taxonomy" id="453962"/>
    <lineage>
        <taxon>Bacteria</taxon>
        <taxon>Pseudomonadati</taxon>
        <taxon>Pseudomonadota</taxon>
        <taxon>Gammaproteobacteria</taxon>
        <taxon>Oceanospirillales</taxon>
        <taxon>Halomonadaceae</taxon>
        <taxon>Modicisalibacter</taxon>
    </lineage>
</organism>
<dbReference type="PANTHER" id="PTHR45339">
    <property type="entry name" value="HYBRID SIGNAL TRANSDUCTION HISTIDINE KINASE J"/>
    <property type="match status" value="1"/>
</dbReference>
<dbReference type="CDD" id="cd17546">
    <property type="entry name" value="REC_hyHK_CKI1_RcsC-like"/>
    <property type="match status" value="1"/>
</dbReference>
<proteinExistence type="predicted"/>
<dbReference type="Gene3D" id="3.40.50.2300">
    <property type="match status" value="1"/>
</dbReference>
<keyword evidence="5" id="KW-0812">Transmembrane</keyword>
<feature type="region of interest" description="Disordered" evidence="4">
    <location>
        <begin position="578"/>
        <end position="602"/>
    </location>
</feature>
<dbReference type="InterPro" id="IPR001789">
    <property type="entry name" value="Sig_transdc_resp-reg_receiver"/>
</dbReference>
<keyword evidence="8" id="KW-1185">Reference proteome</keyword>
<dbReference type="SMART" id="SM00448">
    <property type="entry name" value="REC"/>
    <property type="match status" value="1"/>
</dbReference>
<evidence type="ECO:0000259" key="6">
    <source>
        <dbReference type="PROSITE" id="PS50110"/>
    </source>
</evidence>
<evidence type="ECO:0000256" key="4">
    <source>
        <dbReference type="SAM" id="MobiDB-lite"/>
    </source>
</evidence>
<dbReference type="PROSITE" id="PS50110">
    <property type="entry name" value="RESPONSE_REGULATORY"/>
    <property type="match status" value="1"/>
</dbReference>